<dbReference type="EMBL" id="PCYL01000005">
    <property type="protein sequence ID" value="PIR47119.1"/>
    <property type="molecule type" value="Genomic_DNA"/>
</dbReference>
<organism evidence="1 2">
    <name type="scientific">Candidatus Vogelbacteria bacterium CG10_big_fil_rev_8_21_14_0_10_45_14</name>
    <dbReference type="NCBI Taxonomy" id="1975042"/>
    <lineage>
        <taxon>Bacteria</taxon>
        <taxon>Candidatus Vogeliibacteriota</taxon>
    </lineage>
</organism>
<dbReference type="Proteomes" id="UP000230833">
    <property type="component" value="Unassembled WGS sequence"/>
</dbReference>
<dbReference type="AlphaFoldDB" id="A0A2H0RKR4"/>
<proteinExistence type="predicted"/>
<accession>A0A2H0RKR4</accession>
<evidence type="ECO:0000313" key="1">
    <source>
        <dbReference type="EMBL" id="PIR47119.1"/>
    </source>
</evidence>
<reference evidence="1 2" key="1">
    <citation type="submission" date="2017-09" db="EMBL/GenBank/DDBJ databases">
        <title>Depth-based differentiation of microbial function through sediment-hosted aquifers and enrichment of novel symbionts in the deep terrestrial subsurface.</title>
        <authorList>
            <person name="Probst A.J."/>
            <person name="Ladd B."/>
            <person name="Jarett J.K."/>
            <person name="Geller-Mcgrath D.E."/>
            <person name="Sieber C.M."/>
            <person name="Emerson J.B."/>
            <person name="Anantharaman K."/>
            <person name="Thomas B.C."/>
            <person name="Malmstrom R."/>
            <person name="Stieglmeier M."/>
            <person name="Klingl A."/>
            <person name="Woyke T."/>
            <person name="Ryan C.M."/>
            <person name="Banfield J.F."/>
        </authorList>
    </citation>
    <scope>NUCLEOTIDE SEQUENCE [LARGE SCALE GENOMIC DNA]</scope>
    <source>
        <strain evidence="1">CG10_big_fil_rev_8_21_14_0_10_45_14</strain>
    </source>
</reference>
<comment type="caution">
    <text evidence="1">The sequence shown here is derived from an EMBL/GenBank/DDBJ whole genome shotgun (WGS) entry which is preliminary data.</text>
</comment>
<protein>
    <submittedName>
        <fullName evidence="1">Uncharacterized protein</fullName>
    </submittedName>
</protein>
<evidence type="ECO:0000313" key="2">
    <source>
        <dbReference type="Proteomes" id="UP000230833"/>
    </source>
</evidence>
<name>A0A2H0RKR4_9BACT</name>
<sequence>MSKLERFIHLAGNPKSVINQKPPFWRMRVGREAKEYPIHGWQVEGQAAPGNNSEGVELGANFLLWWELYGEVTIEKKSDGRHLKLTLRDPKRQAEHKFDQSQSTQKGSGKIRIYGAPDKVATGSDIKWRCVLGDEEIELPHFFVVGNASSENVAPGMDIDHGNPLQRLWLEFQGELWIDAQGQGWIIL</sequence>
<gene>
    <name evidence="1" type="ORF">COV07_00380</name>
</gene>